<organism evidence="2 3">
    <name type="scientific">Neocallimastix californiae</name>
    <dbReference type="NCBI Taxonomy" id="1754190"/>
    <lineage>
        <taxon>Eukaryota</taxon>
        <taxon>Fungi</taxon>
        <taxon>Fungi incertae sedis</taxon>
        <taxon>Chytridiomycota</taxon>
        <taxon>Chytridiomycota incertae sedis</taxon>
        <taxon>Neocallimastigomycetes</taxon>
        <taxon>Neocallimastigales</taxon>
        <taxon>Neocallimastigaceae</taxon>
        <taxon>Neocallimastix</taxon>
    </lineage>
</organism>
<keyword evidence="1" id="KW-0732">Signal</keyword>
<dbReference type="EMBL" id="MCOG01000110">
    <property type="protein sequence ID" value="ORY45775.1"/>
    <property type="molecule type" value="Genomic_DNA"/>
</dbReference>
<feature type="chain" id="PRO_5012485953" evidence="1">
    <location>
        <begin position="22"/>
        <end position="178"/>
    </location>
</feature>
<protein>
    <submittedName>
        <fullName evidence="2">Uncharacterized protein</fullName>
    </submittedName>
</protein>
<proteinExistence type="predicted"/>
<evidence type="ECO:0000256" key="1">
    <source>
        <dbReference type="SAM" id="SignalP"/>
    </source>
</evidence>
<name>A0A1Y2CHI1_9FUNG</name>
<reference evidence="2 3" key="1">
    <citation type="submission" date="2016-08" db="EMBL/GenBank/DDBJ databases">
        <title>A Parts List for Fungal Cellulosomes Revealed by Comparative Genomics.</title>
        <authorList>
            <consortium name="DOE Joint Genome Institute"/>
            <person name="Haitjema C.H."/>
            <person name="Gilmore S.P."/>
            <person name="Henske J.K."/>
            <person name="Solomon K.V."/>
            <person name="De Groot R."/>
            <person name="Kuo A."/>
            <person name="Mondo S.J."/>
            <person name="Salamov A.A."/>
            <person name="Labutti K."/>
            <person name="Zhao Z."/>
            <person name="Chiniquy J."/>
            <person name="Barry K."/>
            <person name="Brewer H.M."/>
            <person name="Purvine S.O."/>
            <person name="Wright A.T."/>
            <person name="Boxma B."/>
            <person name="Van Alen T."/>
            <person name="Hackstein J.H."/>
            <person name="Baker S.E."/>
            <person name="Grigoriev I.V."/>
            <person name="O'Malley M.A."/>
        </authorList>
    </citation>
    <scope>NUCLEOTIDE SEQUENCE [LARGE SCALE GENOMIC DNA]</scope>
    <source>
        <strain evidence="2 3">G1</strain>
    </source>
</reference>
<gene>
    <name evidence="2" type="ORF">LY90DRAFT_703485</name>
</gene>
<evidence type="ECO:0000313" key="3">
    <source>
        <dbReference type="Proteomes" id="UP000193920"/>
    </source>
</evidence>
<accession>A0A1Y2CHI1</accession>
<dbReference type="PROSITE" id="PS51257">
    <property type="entry name" value="PROKAR_LIPOPROTEIN"/>
    <property type="match status" value="1"/>
</dbReference>
<dbReference type="Proteomes" id="UP000193920">
    <property type="component" value="Unassembled WGS sequence"/>
</dbReference>
<dbReference type="OrthoDB" id="10420791at2759"/>
<comment type="caution">
    <text evidence="2">The sequence shown here is derived from an EMBL/GenBank/DDBJ whole genome shotgun (WGS) entry which is preliminary data.</text>
</comment>
<feature type="signal peptide" evidence="1">
    <location>
        <begin position="1"/>
        <end position="21"/>
    </location>
</feature>
<sequence>MKYQNIILLTLLLIGSCIVNAVQTPSGKEIPESLLNYLDCPIGDVKCKNDKNKDCIKHSKICRNGNPLILDELLENNGIDIGDMTAEEYCNIYNEVCEMIFNYDSPISDDDVYNFGKYYTCESDDLMCKIKKTSICRTVLKKCNGGFPEEDCNKLSLVCSGINGNNMPSFMKIEGGNE</sequence>
<evidence type="ECO:0000313" key="2">
    <source>
        <dbReference type="EMBL" id="ORY45775.1"/>
    </source>
</evidence>
<keyword evidence="3" id="KW-1185">Reference proteome</keyword>
<dbReference type="AlphaFoldDB" id="A0A1Y2CHI1"/>